<dbReference type="Proteomes" id="UP000005207">
    <property type="component" value="Linkage group LG4"/>
</dbReference>
<sequence length="1546" mass="178202">MLFCALTADIPQQSPKNWTESEVSTWLRSIGIKEHYIQKLYEEEVDGQILLALNEDFLKTKICMKSGPAHLIIQKRDELINSQQKCQEKKKTTGSKRTEFEEKKSKKSVQCLRTVSDGPPAKTTQSNQEKETAQEQRVLISKEDCKPRPFDQEGTNFLYVKHSILQPESGAFNLISPCHEFKSFAVAATLDRTRLQAKFAKEVLKFAAGCMNIRSNGTIHFGVMDSKEDITYMHGEIIGIPVTDKDIYVDALDHIERSFSSDKEHIRQCVRPPRFIEVMDRQSTEKQYVVEVDIVPSISIVKSKVYAVRLPNFKESTNKVEFEKETIFRRVGSKTEPVSDKDLSDFYQRVKDRDAQREEAEKNHFLIAPEMCQDLGRKLTMLMTSGKKFIEKEKWFILVTNKFKPDDLMNIDWLINMNIFCVFDFDPDSKKSGLCSRYLEYRAANMHSLQSYKVSTSTNIKELTSKLVLFDQTSWIFCNGRTDFKGNETPCDEMTWIKKSMIQLKKSVSLICNQILSKGTFQVIFLLTSPVEKPLLHTFYEFFTDMEGHEDIICICESEENFHKWQSFAEDSCGKEAVNNSSVVGMKMSHINATLQHIQPVKTHASKHLPVFVGGTCVLKTQVEEQMYSLEILTVNHCDETSKEFINEEKENTEGQFYHGGRVTWLHFWLAENKYAGEVIERDAYHDTSKLLNDALKYNADQTPVNIINIYHHPGSGGSTVARQVLWNNRKSLRCAVVKPSYPVSVVAQHAVELREYEEKDPQRCLPVLLLIEDSDKEYLDDLRNELEGAINEKQIQYGTLCFILLSCRRSHDPEKKCKESPLQNVSVTHKLSDQEKRKFSEKQKALNKKYDFNFILTFVLMSKGFSENYVQKFVKNLLQGINRHSVECRLIRYVALLNTYVQHSFISQSHCEALLALKFDSERFRRHEFERSLSDQAKLVFLHLRDDKTHIESIRIIHPLVAKEILQQLLEPQQTQSSLAMDLLHEDVLFEHSLETDDYLTFLRLLFIRRSRITEEDKYFLSLFSPFIEHVRGTEEGPKKAIELLEEAFRLFYSDAYFAQQLARLHYTYEKFEEAKNWAETAVKQLPDNSYILDTKGQVYKKWFQAKCKTIENVPKTAQNTADAVETALKALDCFQECQRAAEAERQHVNTSGFYAEVEVGLGLLKLISSVQVFANRSNGHSECMKYLTSDYIPVEVKDAWEPFHGRLKKLQKTIEDTLEWISEDLSYFQTHIGADEEEMPAGPEGRICNPLTWLAKLSSEYGKYFSKAYSTAVLQHGKSIPNNLTSFQKLMIIYDFGGGNITSIFSTLIDHKDAVQRLEHILSLYPSNPLNTNLSQRDIVNYIAAHISLNHLSPKNRKVAPLKNLQALCHKFTSGKVKCLSTALFLCTMLSWPDDNDSEHEKETKYAFVQSAVGHLERSYQTKIKDNPSKRKIYTHFCLGNEHGLDKFVHKKKLDRILTGISLPEKRRMWFSGEVFTKPEIARMLKPVSGWTKDQLVYLEGPKGRKFNIRPANASSVLKSNENITFYLGFTFRGPVAYNIVVTK</sequence>
<dbReference type="FunFam" id="1.10.150.50:FF:000126">
    <property type="entry name" value="Zmp:0000000735"/>
    <property type="match status" value="1"/>
</dbReference>
<dbReference type="PROSITE" id="PS50105">
    <property type="entry name" value="SAM_DOMAIN"/>
    <property type="match status" value="1"/>
</dbReference>
<feature type="compositionally biased region" description="Basic and acidic residues" evidence="1">
    <location>
        <begin position="86"/>
        <end position="104"/>
    </location>
</feature>
<keyword evidence="4" id="KW-1185">Reference proteome</keyword>
<dbReference type="Gene3D" id="1.25.40.10">
    <property type="entry name" value="Tetratricopeptide repeat domain"/>
    <property type="match status" value="1"/>
</dbReference>
<dbReference type="InterPro" id="IPR011990">
    <property type="entry name" value="TPR-like_helical_dom_sf"/>
</dbReference>
<dbReference type="OMA" id="HFWLAEN"/>
<dbReference type="GeneTree" id="ENSGT00390000013973"/>
<feature type="region of interest" description="Disordered" evidence="1">
    <location>
        <begin position="84"/>
        <end position="135"/>
    </location>
</feature>
<reference evidence="3" key="2">
    <citation type="submission" date="2025-08" db="UniProtKB">
        <authorList>
            <consortium name="Ensembl"/>
        </authorList>
    </citation>
    <scope>IDENTIFICATION</scope>
</reference>
<evidence type="ECO:0000259" key="2">
    <source>
        <dbReference type="PROSITE" id="PS50105"/>
    </source>
</evidence>
<proteinExistence type="predicted"/>
<dbReference type="PANTHER" id="PTHR16155:SF3">
    <property type="entry name" value="STERILE ALPHA MOTIF DOMAIN-CONTAINING PROTEIN 9-LIKE"/>
    <property type="match status" value="1"/>
</dbReference>
<dbReference type="Gene3D" id="1.10.150.50">
    <property type="entry name" value="Transcription Factor, Ets-1"/>
    <property type="match status" value="1"/>
</dbReference>
<dbReference type="FunCoup" id="A0A669B1B2">
    <property type="interactions" value="7"/>
</dbReference>
<dbReference type="GO" id="GO:0005737">
    <property type="term" value="C:cytoplasm"/>
    <property type="evidence" value="ECO:0007669"/>
    <property type="project" value="TreeGrafter"/>
</dbReference>
<reference evidence="4" key="1">
    <citation type="submission" date="2012-01" db="EMBL/GenBank/DDBJ databases">
        <title>The Genome Sequence of Oreochromis niloticus (Nile Tilapia).</title>
        <authorList>
            <consortium name="Broad Institute Genome Assembly Team"/>
            <consortium name="Broad Institute Sequencing Platform"/>
            <person name="Di Palma F."/>
            <person name="Johnson J."/>
            <person name="Lander E.S."/>
            <person name="Lindblad-Toh K."/>
        </authorList>
    </citation>
    <scope>NUCLEOTIDE SEQUENCE [LARGE SCALE GENOMIC DNA]</scope>
</reference>
<evidence type="ECO:0000313" key="3">
    <source>
        <dbReference type="Ensembl" id="ENSONIP00000029170.1"/>
    </source>
</evidence>
<dbReference type="InParanoid" id="A0A669B1B2"/>
<evidence type="ECO:0000256" key="1">
    <source>
        <dbReference type="SAM" id="MobiDB-lite"/>
    </source>
</evidence>
<dbReference type="InterPro" id="IPR013761">
    <property type="entry name" value="SAM/pointed_sf"/>
</dbReference>
<dbReference type="SUPFAM" id="SSF47769">
    <property type="entry name" value="SAM/Pointed domain"/>
    <property type="match status" value="1"/>
</dbReference>
<dbReference type="SUPFAM" id="SSF48452">
    <property type="entry name" value="TPR-like"/>
    <property type="match status" value="1"/>
</dbReference>
<feature type="domain" description="SAM" evidence="2">
    <location>
        <begin position="18"/>
        <end position="62"/>
    </location>
</feature>
<name>A0A669B1B2_ORENI</name>
<accession>A0A669B1B2</accession>
<evidence type="ECO:0000313" key="4">
    <source>
        <dbReference type="Proteomes" id="UP000005207"/>
    </source>
</evidence>
<dbReference type="PANTHER" id="PTHR16155">
    <property type="entry name" value="DED DOMAIN-CONTAINING PROTEIN"/>
    <property type="match status" value="1"/>
</dbReference>
<reference evidence="3" key="3">
    <citation type="submission" date="2025-09" db="UniProtKB">
        <authorList>
            <consortium name="Ensembl"/>
        </authorList>
    </citation>
    <scope>IDENTIFICATION</scope>
</reference>
<dbReference type="InterPro" id="IPR001660">
    <property type="entry name" value="SAM"/>
</dbReference>
<organism evidence="3 4">
    <name type="scientific">Oreochromis niloticus</name>
    <name type="common">Nile tilapia</name>
    <name type="synonym">Tilapia nilotica</name>
    <dbReference type="NCBI Taxonomy" id="8128"/>
    <lineage>
        <taxon>Eukaryota</taxon>
        <taxon>Metazoa</taxon>
        <taxon>Chordata</taxon>
        <taxon>Craniata</taxon>
        <taxon>Vertebrata</taxon>
        <taxon>Euteleostomi</taxon>
        <taxon>Actinopterygii</taxon>
        <taxon>Neopterygii</taxon>
        <taxon>Teleostei</taxon>
        <taxon>Neoteleostei</taxon>
        <taxon>Acanthomorphata</taxon>
        <taxon>Ovalentaria</taxon>
        <taxon>Cichlomorphae</taxon>
        <taxon>Cichliformes</taxon>
        <taxon>Cichlidae</taxon>
        <taxon>African cichlids</taxon>
        <taxon>Pseudocrenilabrinae</taxon>
        <taxon>Oreochromini</taxon>
        <taxon>Oreochromis</taxon>
    </lineage>
</organism>
<dbReference type="Pfam" id="PF07647">
    <property type="entry name" value="SAM_2"/>
    <property type="match status" value="1"/>
</dbReference>
<protein>
    <submittedName>
        <fullName evidence="3">Sterile alpha motif domain containing 9 like</fullName>
    </submittedName>
</protein>
<dbReference type="Ensembl" id="ENSONIT00000048118.1">
    <property type="protein sequence ID" value="ENSONIP00000029170.1"/>
    <property type="gene ID" value="ENSONIG00000033886.1"/>
</dbReference>
<dbReference type="SMART" id="SM00454">
    <property type="entry name" value="SAM"/>
    <property type="match status" value="1"/>
</dbReference>